<evidence type="ECO:0000313" key="2">
    <source>
        <dbReference type="Proteomes" id="UP000058925"/>
    </source>
</evidence>
<sequence>MADLNKSSYTSSLKIGVPQGTVHPIWTYYVYSTNIYNVMRRVLRTFLITNNQFSLTPVEDQEEIQLLLETLKYGYSSPKTTIVSEFGYEQLLINTFHRTFGFFNNPNLKYPRSTTTNSRFKSLLEDSVLLNIAQAIWSKKSTFQLLDDPASLYEQIIDLKSMLLASKTNTIEWLNRYWVNIFHRFFTILNNRKLIREKMGIVEVGPDKILIALGAKFGVNVPVDTLYRFELANYLNTFLLKIERTDWNVDSTEALYSSDNFFKLLFSAYKVIEKRDFKREVQFIAPSNRQTAFTRV</sequence>
<organism evidence="1 2">
    <name type="scientific">Candidatus Nitrosocosmicus oleophilus</name>
    <dbReference type="NCBI Taxonomy" id="1353260"/>
    <lineage>
        <taxon>Archaea</taxon>
        <taxon>Nitrososphaerota</taxon>
        <taxon>Nitrososphaeria</taxon>
        <taxon>Nitrososphaerales</taxon>
        <taxon>Nitrososphaeraceae</taxon>
        <taxon>Candidatus Nitrosocosmicus</taxon>
    </lineage>
</organism>
<dbReference type="AlphaFoldDB" id="A0A654LX57"/>
<dbReference type="KEGG" id="taa:NMY3_00704"/>
<dbReference type="EMBL" id="CP012850">
    <property type="protein sequence ID" value="ALI34913.1"/>
    <property type="molecule type" value="Genomic_DNA"/>
</dbReference>
<name>A0A654LX57_9ARCH</name>
<proteinExistence type="predicted"/>
<keyword evidence="2" id="KW-1185">Reference proteome</keyword>
<reference evidence="2" key="1">
    <citation type="submission" date="2015-10" db="EMBL/GenBank/DDBJ databases">
        <title>Niche specialization of a soil ammonia-oxidizing archaeon, Candidatus Nitrosocosmicus oleophilus.</title>
        <authorList>
            <person name="Jung M.-Y."/>
            <person name="Rhee S.-K."/>
        </authorList>
    </citation>
    <scope>NUCLEOTIDE SEQUENCE [LARGE SCALE GENOMIC DNA]</scope>
    <source>
        <strain evidence="2">MY3</strain>
    </source>
</reference>
<protein>
    <submittedName>
        <fullName evidence="1">Uncharacterized protein</fullName>
    </submittedName>
</protein>
<gene>
    <name evidence="1" type="ORF">NMY3_00704</name>
</gene>
<accession>A0A654LX57</accession>
<evidence type="ECO:0000313" key="1">
    <source>
        <dbReference type="EMBL" id="ALI34913.1"/>
    </source>
</evidence>
<dbReference type="Proteomes" id="UP000058925">
    <property type="component" value="Chromosome"/>
</dbReference>